<evidence type="ECO:0000313" key="2">
    <source>
        <dbReference type="EMBL" id="CAE05916.1"/>
    </source>
</evidence>
<name>Q7XK01_ORYSJ</name>
<dbReference type="AlphaFoldDB" id="Q7XK01"/>
<reference evidence="3" key="1">
    <citation type="journal article" date="2005" name="Nature">
        <title>The map-based sequence of the rice genome.</title>
        <authorList>
            <consortium name="International rice genome sequencing project (IRGSP)"/>
            <person name="Matsumoto T."/>
            <person name="Wu J."/>
            <person name="Kanamori H."/>
            <person name="Katayose Y."/>
            <person name="Fujisawa M."/>
            <person name="Namiki N."/>
            <person name="Mizuno H."/>
            <person name="Yamamoto K."/>
            <person name="Antonio B.A."/>
            <person name="Baba T."/>
            <person name="Sakata K."/>
            <person name="Nagamura Y."/>
            <person name="Aoki H."/>
            <person name="Arikawa K."/>
            <person name="Arita K."/>
            <person name="Bito T."/>
            <person name="Chiden Y."/>
            <person name="Fujitsuka N."/>
            <person name="Fukunaka R."/>
            <person name="Hamada M."/>
            <person name="Harada C."/>
            <person name="Hayashi A."/>
            <person name="Hijishita S."/>
            <person name="Honda M."/>
            <person name="Hosokawa S."/>
            <person name="Ichikawa Y."/>
            <person name="Idonuma A."/>
            <person name="Iijima M."/>
            <person name="Ikeda M."/>
            <person name="Ikeno M."/>
            <person name="Ito K."/>
            <person name="Ito S."/>
            <person name="Ito T."/>
            <person name="Ito Y."/>
            <person name="Ito Y."/>
            <person name="Iwabuchi A."/>
            <person name="Kamiya K."/>
            <person name="Karasawa W."/>
            <person name="Kurita K."/>
            <person name="Katagiri S."/>
            <person name="Kikuta A."/>
            <person name="Kobayashi H."/>
            <person name="Kobayashi N."/>
            <person name="Machita K."/>
            <person name="Maehara T."/>
            <person name="Masukawa M."/>
            <person name="Mizubayashi T."/>
            <person name="Mukai Y."/>
            <person name="Nagasaki H."/>
            <person name="Nagata Y."/>
            <person name="Naito S."/>
            <person name="Nakashima M."/>
            <person name="Nakama Y."/>
            <person name="Nakamichi Y."/>
            <person name="Nakamura M."/>
            <person name="Meguro A."/>
            <person name="Negishi M."/>
            <person name="Ohta I."/>
            <person name="Ohta T."/>
            <person name="Okamoto M."/>
            <person name="Ono N."/>
            <person name="Saji S."/>
            <person name="Sakaguchi M."/>
            <person name="Sakai K."/>
            <person name="Shibata M."/>
            <person name="Shimokawa T."/>
            <person name="Song J."/>
            <person name="Takazaki Y."/>
            <person name="Terasawa K."/>
            <person name="Tsugane M."/>
            <person name="Tsuji K."/>
            <person name="Ueda S."/>
            <person name="Waki K."/>
            <person name="Yamagata H."/>
            <person name="Yamamoto M."/>
            <person name="Yamamoto S."/>
            <person name="Yamane H."/>
            <person name="Yoshiki S."/>
            <person name="Yoshihara R."/>
            <person name="Yukawa K."/>
            <person name="Zhong H."/>
            <person name="Yano M."/>
            <person name="Yuan Q."/>
            <person name="Ouyang S."/>
            <person name="Liu J."/>
            <person name="Jones K.M."/>
            <person name="Gansberger K."/>
            <person name="Moffat K."/>
            <person name="Hill J."/>
            <person name="Bera J."/>
            <person name="Fadrosh D."/>
            <person name="Jin S."/>
            <person name="Johri S."/>
            <person name="Kim M."/>
            <person name="Overton L."/>
            <person name="Reardon M."/>
            <person name="Tsitrin T."/>
            <person name="Vuong H."/>
            <person name="Weaver B."/>
            <person name="Ciecko A."/>
            <person name="Tallon L."/>
            <person name="Jackson J."/>
            <person name="Pai G."/>
            <person name="Aken S.V."/>
            <person name="Utterback T."/>
            <person name="Reidmuller S."/>
            <person name="Feldblyum T."/>
            <person name="Hsiao J."/>
            <person name="Zismann V."/>
            <person name="Iobst S."/>
            <person name="de Vazeille A.R."/>
            <person name="Buell C.R."/>
            <person name="Ying K."/>
            <person name="Li Y."/>
            <person name="Lu T."/>
            <person name="Huang Y."/>
            <person name="Zhao Q."/>
            <person name="Feng Q."/>
            <person name="Zhang L."/>
            <person name="Zhu J."/>
            <person name="Weng Q."/>
            <person name="Mu J."/>
            <person name="Lu Y."/>
            <person name="Fan D."/>
            <person name="Liu Y."/>
            <person name="Guan J."/>
            <person name="Zhang Y."/>
            <person name="Yu S."/>
            <person name="Liu X."/>
            <person name="Zhang Y."/>
            <person name="Hong G."/>
            <person name="Han B."/>
            <person name="Choisne N."/>
            <person name="Demange N."/>
            <person name="Orjeda G."/>
            <person name="Samain S."/>
            <person name="Cattolico L."/>
            <person name="Pelletier E."/>
            <person name="Couloux A."/>
            <person name="Segurens B."/>
            <person name="Wincker P."/>
            <person name="D'Hont A."/>
            <person name="Scarpelli C."/>
            <person name="Weissenbach J."/>
            <person name="Salanoubat M."/>
            <person name="Quetier F."/>
            <person name="Yu Y."/>
            <person name="Kim H.R."/>
            <person name="Rambo T."/>
            <person name="Currie J."/>
            <person name="Collura K."/>
            <person name="Luo M."/>
            <person name="Yang T."/>
            <person name="Ammiraju J.S.S."/>
            <person name="Engler F."/>
            <person name="Soderlund C."/>
            <person name="Wing R.A."/>
            <person name="Palmer L.E."/>
            <person name="de la Bastide M."/>
            <person name="Spiegel L."/>
            <person name="Nascimento L."/>
            <person name="Zutavern T."/>
            <person name="O'Shaughnessy A."/>
            <person name="Dike S."/>
            <person name="Dedhia N."/>
            <person name="Preston R."/>
            <person name="Balija V."/>
            <person name="McCombie W.R."/>
            <person name="Chow T."/>
            <person name="Chen H."/>
            <person name="Chung M."/>
            <person name="Chen C."/>
            <person name="Shaw J."/>
            <person name="Wu H."/>
            <person name="Hsiao K."/>
            <person name="Chao Y."/>
            <person name="Chu M."/>
            <person name="Cheng C."/>
            <person name="Hour A."/>
            <person name="Lee P."/>
            <person name="Lin S."/>
            <person name="Lin Y."/>
            <person name="Liou J."/>
            <person name="Liu S."/>
            <person name="Hsing Y."/>
            <person name="Raghuvanshi S."/>
            <person name="Mohanty A."/>
            <person name="Bharti A.K."/>
            <person name="Gaur A."/>
            <person name="Gupta V."/>
            <person name="Kumar D."/>
            <person name="Ravi V."/>
            <person name="Vij S."/>
            <person name="Kapur A."/>
            <person name="Khurana P."/>
            <person name="Khurana P."/>
            <person name="Khurana J.P."/>
            <person name="Tyagi A.K."/>
            <person name="Gaikwad K."/>
            <person name="Singh A."/>
            <person name="Dalal V."/>
            <person name="Srivastava S."/>
            <person name="Dixit A."/>
            <person name="Pal A.K."/>
            <person name="Ghazi I.A."/>
            <person name="Yadav M."/>
            <person name="Pandit A."/>
            <person name="Bhargava A."/>
            <person name="Sureshbabu K."/>
            <person name="Batra K."/>
            <person name="Sharma T.R."/>
            <person name="Mohapatra T."/>
            <person name="Singh N.K."/>
            <person name="Messing J."/>
            <person name="Nelson A.B."/>
            <person name="Fuks G."/>
            <person name="Kavchok S."/>
            <person name="Keizer G."/>
            <person name="Linton E."/>
            <person name="Llaca V."/>
            <person name="Song R."/>
            <person name="Tanyolac B."/>
            <person name="Young S."/>
            <person name="Ho-Il K."/>
            <person name="Hahn J.H."/>
            <person name="Sangsakoo G."/>
            <person name="Vanavichit A."/>
            <person name="de Mattos Luiz.A.T."/>
            <person name="Zimmer P.D."/>
            <person name="Malone G."/>
            <person name="Dellagostin O."/>
            <person name="de Oliveira A.C."/>
            <person name="Bevan M."/>
            <person name="Bancroft I."/>
            <person name="Minx P."/>
            <person name="Cordum H."/>
            <person name="Wilson R."/>
            <person name="Cheng Z."/>
            <person name="Jin W."/>
            <person name="Jiang J."/>
            <person name="Leong S.A."/>
            <person name="Iwama H."/>
            <person name="Gojobori T."/>
            <person name="Itoh T."/>
            <person name="Niimura Y."/>
            <person name="Fujii Y."/>
            <person name="Habara T."/>
            <person name="Sakai H."/>
            <person name="Sato Y."/>
            <person name="Wilson G."/>
            <person name="Kumar K."/>
            <person name="McCouch S."/>
            <person name="Juretic N."/>
            <person name="Hoen D."/>
            <person name="Wright S."/>
            <person name="Bruskiewich R."/>
            <person name="Bureau T."/>
            <person name="Miyao A."/>
            <person name="Hirochika H."/>
            <person name="Nishikawa T."/>
            <person name="Kadowaki K."/>
            <person name="Sugiura M."/>
            <person name="Burr B."/>
            <person name="Sasaki T."/>
        </authorList>
    </citation>
    <scope>NUCLEOTIDE SEQUENCE [LARGE SCALE GENOMIC DNA]</scope>
    <source>
        <strain evidence="3">cv. Nipponbare</strain>
    </source>
</reference>
<accession>Q7XK01</accession>
<dbReference type="Proteomes" id="UP000000763">
    <property type="component" value="Chromosome 4"/>
</dbReference>
<organism evidence="2 3">
    <name type="scientific">Oryza sativa subsp. japonica</name>
    <name type="common">Rice</name>
    <dbReference type="NCBI Taxonomy" id="39947"/>
    <lineage>
        <taxon>Eukaryota</taxon>
        <taxon>Viridiplantae</taxon>
        <taxon>Streptophyta</taxon>
        <taxon>Embryophyta</taxon>
        <taxon>Tracheophyta</taxon>
        <taxon>Spermatophyta</taxon>
        <taxon>Magnoliopsida</taxon>
        <taxon>Liliopsida</taxon>
        <taxon>Poales</taxon>
        <taxon>Poaceae</taxon>
        <taxon>BOP clade</taxon>
        <taxon>Oryzoideae</taxon>
        <taxon>Oryzeae</taxon>
        <taxon>Oryzinae</taxon>
        <taxon>Oryza</taxon>
        <taxon>Oryza sativa</taxon>
    </lineage>
</organism>
<proteinExistence type="predicted"/>
<protein>
    <submittedName>
        <fullName evidence="2">OSJNBa0034E24.10 protein</fullName>
    </submittedName>
</protein>
<sequence>MGRRRVVVDAREGVVDQGGDRDDESGKAAVRENNTVAAPCRCSGEESTCDEAMLRGAPLSTATTSGGGPWIEALRSEGTTRA</sequence>
<dbReference type="EMBL" id="AL662967">
    <property type="protein sequence ID" value="CAE05916.1"/>
    <property type="molecule type" value="Genomic_DNA"/>
</dbReference>
<evidence type="ECO:0000313" key="3">
    <source>
        <dbReference type="Proteomes" id="UP000000763"/>
    </source>
</evidence>
<reference evidence="3" key="2">
    <citation type="journal article" date="2008" name="Nucleic Acids Res.">
        <title>The rice annotation project database (RAP-DB): 2008 update.</title>
        <authorList>
            <consortium name="The rice annotation project (RAP)"/>
        </authorList>
    </citation>
    <scope>GENOME REANNOTATION</scope>
    <source>
        <strain evidence="3">cv. Nipponbare</strain>
    </source>
</reference>
<feature type="region of interest" description="Disordered" evidence="1">
    <location>
        <begin position="59"/>
        <end position="82"/>
    </location>
</feature>
<gene>
    <name evidence="2" type="primary">OSJNBa0034E24.10</name>
</gene>
<evidence type="ECO:0000256" key="1">
    <source>
        <dbReference type="SAM" id="MobiDB-lite"/>
    </source>
</evidence>